<dbReference type="OrthoDB" id="8453416at2"/>
<organism evidence="1 2">
    <name type="scientific">Martelella mediterranea DSM 17316</name>
    <dbReference type="NCBI Taxonomy" id="1122214"/>
    <lineage>
        <taxon>Bacteria</taxon>
        <taxon>Pseudomonadati</taxon>
        <taxon>Pseudomonadota</taxon>
        <taxon>Alphaproteobacteria</taxon>
        <taxon>Hyphomicrobiales</taxon>
        <taxon>Aurantimonadaceae</taxon>
        <taxon>Martelella</taxon>
    </lineage>
</organism>
<evidence type="ECO:0000313" key="1">
    <source>
        <dbReference type="EMBL" id="AQZ52571.1"/>
    </source>
</evidence>
<protein>
    <submittedName>
        <fullName evidence="1">Uncharacterized protein</fullName>
    </submittedName>
</protein>
<sequence>MSGSKRVLVAVLSLVALAIVSIAILVGFEINRIKAIFAANAELKEEGYYLSPFEFELLSVSYYLNNGHYLEGISRLNEIHHVMTTRDGLVKIPSFADPAEKLDFYRSLQNPETGAFYPNSSDPVVTYIGVTANMINLIETLSLEAGEPFSLKYPLRFLDEIDTPDRLTAMLDDVSRVGWIGRKIKPAFVSAIELQDLIDQDERLGIYGFSDELKHAFYRWFYDNQNPDTGLWGPRDRSTGEMIDGGDIGDSGKIIKMFVDADGNNIHPDMPLRYTDRIFASTIAGLSRPMPDTADGRHRWILDQDRGFRFLTRYVWNNATKTEKETVRALLEQFVTTRFALYYQPQEGAFSLYPDADHADLDGTSEAAGMLDYAGELSAERQAALWGGPAMTIRDLEPMAVDALDDEALAPIAASTGIVSVRFYAAEPSGNFTETPLAILYPRPPVVRDTVDLIRSMREWLDTTSQEMGNWGRREAIVGRLAATPVNPTAPVLAASDVAIVDALLSEHIFLVAIGFDTLQVPRVQIVYEKN</sequence>
<accession>A0A1U9Z4F7</accession>
<dbReference type="eggNOG" id="ENOG502Z9ZI">
    <property type="taxonomic scope" value="Bacteria"/>
</dbReference>
<evidence type="ECO:0000313" key="2">
    <source>
        <dbReference type="Proteomes" id="UP000191135"/>
    </source>
</evidence>
<dbReference type="RefSeq" id="WP_018064248.1">
    <property type="nucleotide sequence ID" value="NZ_AQWH01000006.1"/>
</dbReference>
<dbReference type="KEGG" id="mmed:Mame_03261"/>
<dbReference type="STRING" id="1122214.Mame_03261"/>
<proteinExistence type="predicted"/>
<gene>
    <name evidence="1" type="ORF">Mame_03261</name>
</gene>
<dbReference type="AlphaFoldDB" id="A0A1U9Z4F7"/>
<reference evidence="1 2" key="1">
    <citation type="submission" date="2017-03" db="EMBL/GenBank/DDBJ databases">
        <title>Foreign affairs: Plasmid Transfer between Roseobacters and Rhizobia.</title>
        <authorList>
            <person name="Bartling P."/>
            <person name="Bunk B."/>
            <person name="Overmann J."/>
            <person name="Brinkmann H."/>
            <person name="Petersen J."/>
        </authorList>
    </citation>
    <scope>NUCLEOTIDE SEQUENCE [LARGE SCALE GENOMIC DNA]</scope>
    <source>
        <strain evidence="1 2">MACL11</strain>
    </source>
</reference>
<dbReference type="Proteomes" id="UP000191135">
    <property type="component" value="Chromosome"/>
</dbReference>
<name>A0A1U9Z4F7_9HYPH</name>
<keyword evidence="2" id="KW-1185">Reference proteome</keyword>
<dbReference type="EMBL" id="CP020330">
    <property type="protein sequence ID" value="AQZ52571.1"/>
    <property type="molecule type" value="Genomic_DNA"/>
</dbReference>